<keyword evidence="2" id="KW-0472">Membrane</keyword>
<feature type="transmembrane region" description="Helical" evidence="2">
    <location>
        <begin position="63"/>
        <end position="84"/>
    </location>
</feature>
<dbReference type="AlphaFoldDB" id="A0A9D1DU66"/>
<organism evidence="4 5">
    <name type="scientific">Candidatus Onthousia excrementipullorum</name>
    <dbReference type="NCBI Taxonomy" id="2840884"/>
    <lineage>
        <taxon>Bacteria</taxon>
        <taxon>Bacillati</taxon>
        <taxon>Bacillota</taxon>
        <taxon>Bacilli</taxon>
        <taxon>Candidatus Onthousia</taxon>
    </lineage>
</organism>
<name>A0A9D1DU66_9FIRM</name>
<protein>
    <submittedName>
        <fullName evidence="4">LCP family protein</fullName>
    </submittedName>
</protein>
<reference evidence="4" key="2">
    <citation type="journal article" date="2021" name="PeerJ">
        <title>Extensive microbial diversity within the chicken gut microbiome revealed by metagenomics and culture.</title>
        <authorList>
            <person name="Gilroy R."/>
            <person name="Ravi A."/>
            <person name="Getino M."/>
            <person name="Pursley I."/>
            <person name="Horton D.L."/>
            <person name="Alikhan N.F."/>
            <person name="Baker D."/>
            <person name="Gharbi K."/>
            <person name="Hall N."/>
            <person name="Watson M."/>
            <person name="Adriaenssens E.M."/>
            <person name="Foster-Nyarko E."/>
            <person name="Jarju S."/>
            <person name="Secka A."/>
            <person name="Antonio M."/>
            <person name="Oren A."/>
            <person name="Chaudhuri R.R."/>
            <person name="La Ragione R."/>
            <person name="Hildebrand F."/>
            <person name="Pallen M.J."/>
        </authorList>
    </citation>
    <scope>NUCLEOTIDE SEQUENCE</scope>
    <source>
        <strain evidence="4">CHK184-20233</strain>
    </source>
</reference>
<dbReference type="PANTHER" id="PTHR33392:SF6">
    <property type="entry name" value="POLYISOPRENYL-TEICHOIC ACID--PEPTIDOGLYCAN TEICHOIC ACID TRANSFERASE TAGU"/>
    <property type="match status" value="1"/>
</dbReference>
<reference evidence="4" key="1">
    <citation type="submission" date="2020-10" db="EMBL/GenBank/DDBJ databases">
        <authorList>
            <person name="Gilroy R."/>
        </authorList>
    </citation>
    <scope>NUCLEOTIDE SEQUENCE</scope>
    <source>
        <strain evidence="4">CHK184-20233</strain>
    </source>
</reference>
<evidence type="ECO:0000256" key="2">
    <source>
        <dbReference type="SAM" id="Phobius"/>
    </source>
</evidence>
<feature type="transmembrane region" description="Helical" evidence="2">
    <location>
        <begin position="7"/>
        <end position="29"/>
    </location>
</feature>
<dbReference type="EMBL" id="DVHC01000035">
    <property type="protein sequence ID" value="HIR59075.1"/>
    <property type="molecule type" value="Genomic_DNA"/>
</dbReference>
<comment type="similarity">
    <text evidence="1">Belongs to the LytR/CpsA/Psr (LCP) family.</text>
</comment>
<comment type="caution">
    <text evidence="4">The sequence shown here is derived from an EMBL/GenBank/DDBJ whole genome shotgun (WGS) entry which is preliminary data.</text>
</comment>
<gene>
    <name evidence="4" type="ORF">IAB38_03400</name>
</gene>
<feature type="transmembrane region" description="Helical" evidence="2">
    <location>
        <begin position="35"/>
        <end position="56"/>
    </location>
</feature>
<evidence type="ECO:0000259" key="3">
    <source>
        <dbReference type="Pfam" id="PF03816"/>
    </source>
</evidence>
<sequence>MKKISKLNILSIIDIITFIVMLYLLLNINILPTKYLILIIVIISIINILSIIFINIKKKIFKIIGIILIIVAIIINIIGTYYLYYANNFLDKSFSYNEKTVTTYYIVTNKSNNYTKKDIKGDIYYYDNNSIDKALTKIKKEFDVNPKTYDDAPKMIGDIVNNEIDFILIDKNSYNILLTLDNTINSNNFKIIYELDITSTNETSEKTKDAFNIYIGGKDFAGLIDYNAIITVNTKTHEILMTSIPRDYYMEIAGTNGKKDSLSHMYAFGEDANELSLEKFFDINIDYNIKVTTESLVELVDTIGGITYCSDQAYTTTHALILNSYDDSGKEKLYVKKGCQHLNGIETLTVARERNAFIGRDRVRQKNCQKIILAIFDKLKSTDSFTNYKEILDSLSNLYTTTIPKDVVTSIAKDTIDGIEWKFTTQSVDGTDSNNVFIAILNDYDYAMIPDMNSVNQAKDKINEVLNNK</sequence>
<feature type="domain" description="Cell envelope-related transcriptional attenuator" evidence="3">
    <location>
        <begin position="226"/>
        <end position="380"/>
    </location>
</feature>
<keyword evidence="2" id="KW-0812">Transmembrane</keyword>
<dbReference type="Pfam" id="PF03816">
    <property type="entry name" value="LytR_cpsA_psr"/>
    <property type="match status" value="1"/>
</dbReference>
<dbReference type="Gene3D" id="3.40.630.190">
    <property type="entry name" value="LCP protein"/>
    <property type="match status" value="1"/>
</dbReference>
<dbReference type="InterPro" id="IPR004474">
    <property type="entry name" value="LytR_CpsA_psr"/>
</dbReference>
<evidence type="ECO:0000313" key="5">
    <source>
        <dbReference type="Proteomes" id="UP000824232"/>
    </source>
</evidence>
<dbReference type="PANTHER" id="PTHR33392">
    <property type="entry name" value="POLYISOPRENYL-TEICHOIC ACID--PEPTIDOGLYCAN TEICHOIC ACID TRANSFERASE TAGU"/>
    <property type="match status" value="1"/>
</dbReference>
<accession>A0A9D1DU66</accession>
<proteinExistence type="inferred from homology"/>
<dbReference type="InterPro" id="IPR050922">
    <property type="entry name" value="LytR/CpsA/Psr_CW_biosynth"/>
</dbReference>
<dbReference type="NCBIfam" id="TIGR00350">
    <property type="entry name" value="lytR_cpsA_psr"/>
    <property type="match status" value="1"/>
</dbReference>
<dbReference type="Proteomes" id="UP000824232">
    <property type="component" value="Unassembled WGS sequence"/>
</dbReference>
<evidence type="ECO:0000256" key="1">
    <source>
        <dbReference type="ARBA" id="ARBA00006068"/>
    </source>
</evidence>
<keyword evidence="2" id="KW-1133">Transmembrane helix</keyword>
<evidence type="ECO:0000313" key="4">
    <source>
        <dbReference type="EMBL" id="HIR59075.1"/>
    </source>
</evidence>